<feature type="compositionally biased region" description="Acidic residues" evidence="1">
    <location>
        <begin position="257"/>
        <end position="271"/>
    </location>
</feature>
<comment type="caution">
    <text evidence="2">The sequence shown here is derived from an EMBL/GenBank/DDBJ whole genome shotgun (WGS) entry which is preliminary data.</text>
</comment>
<evidence type="ECO:0000313" key="3">
    <source>
        <dbReference type="Proteomes" id="UP000625210"/>
    </source>
</evidence>
<reference evidence="2" key="1">
    <citation type="journal article" date="2014" name="Int. J. Syst. Evol. Microbiol.">
        <title>Complete genome sequence of Corynebacterium casei LMG S-19264T (=DSM 44701T), isolated from a smear-ripened cheese.</title>
        <authorList>
            <consortium name="US DOE Joint Genome Institute (JGI-PGF)"/>
            <person name="Walter F."/>
            <person name="Albersmeier A."/>
            <person name="Kalinowski J."/>
            <person name="Ruckert C."/>
        </authorList>
    </citation>
    <scope>NUCLEOTIDE SEQUENCE</scope>
    <source>
        <strain evidence="2">CGMCC 1.15179</strain>
    </source>
</reference>
<dbReference type="AlphaFoldDB" id="A0A8J2VK73"/>
<protein>
    <submittedName>
        <fullName evidence="2">Uncharacterized protein</fullName>
    </submittedName>
</protein>
<reference evidence="2" key="2">
    <citation type="submission" date="2020-09" db="EMBL/GenBank/DDBJ databases">
        <authorList>
            <person name="Sun Q."/>
            <person name="Zhou Y."/>
        </authorList>
    </citation>
    <scope>NUCLEOTIDE SEQUENCE</scope>
    <source>
        <strain evidence="2">CGMCC 1.15179</strain>
    </source>
</reference>
<proteinExistence type="predicted"/>
<name>A0A8J2VK73_9BACL</name>
<feature type="compositionally biased region" description="Acidic residues" evidence="1">
    <location>
        <begin position="301"/>
        <end position="315"/>
    </location>
</feature>
<feature type="compositionally biased region" description="Basic and acidic residues" evidence="1">
    <location>
        <begin position="206"/>
        <end position="226"/>
    </location>
</feature>
<dbReference type="EMBL" id="BMHQ01000012">
    <property type="protein sequence ID" value="GGE26406.1"/>
    <property type="molecule type" value="Genomic_DNA"/>
</dbReference>
<sequence length="396" mass="43536">MTSQKIKAHSVTSKHLEDESVTSDKLAQLSVRSDHLLNNVIHSRHIARNQIHSDHLAAESVQSEHIEYGAVTSDKIADGSIGAEKLSFSIPRSDTRSGFASFYLSQGEKEAFIFVHLDAPIADAKYVVVAMTDQWNCATSLQERREDGFVIGLRRHSGDKEAISGTLFWIATENPELPVSTAQESTDSVAASDFPAEEPVTFIAGCDRDTTEETSSEDTHTEEELLHYATLSGAKEADWDSDDTPEETSKTVNFSEQDADPDSDDTPEEISETVNFSEQDTDPDSDDTPEEISETVNFSEQDADPDSDDTPEEISETVNFSEQDADPDSDDTSEEINETVNFSEEAADLFEAAETDGVENVIDFKFLTLSNDDSLSDDPENTDWGDDAMNNDDSEG</sequence>
<evidence type="ECO:0000313" key="2">
    <source>
        <dbReference type="EMBL" id="GGE26406.1"/>
    </source>
</evidence>
<dbReference type="Proteomes" id="UP000625210">
    <property type="component" value="Unassembled WGS sequence"/>
</dbReference>
<evidence type="ECO:0000256" key="1">
    <source>
        <dbReference type="SAM" id="MobiDB-lite"/>
    </source>
</evidence>
<feature type="compositionally biased region" description="Acidic residues" evidence="1">
    <location>
        <begin position="279"/>
        <end position="293"/>
    </location>
</feature>
<keyword evidence="3" id="KW-1185">Reference proteome</keyword>
<feature type="region of interest" description="Disordered" evidence="1">
    <location>
        <begin position="368"/>
        <end position="396"/>
    </location>
</feature>
<feature type="region of interest" description="Disordered" evidence="1">
    <location>
        <begin position="180"/>
        <end position="336"/>
    </location>
</feature>
<organism evidence="2 3">
    <name type="scientific">Marinithermofilum abyssi</name>
    <dbReference type="NCBI Taxonomy" id="1571185"/>
    <lineage>
        <taxon>Bacteria</taxon>
        <taxon>Bacillati</taxon>
        <taxon>Bacillota</taxon>
        <taxon>Bacilli</taxon>
        <taxon>Bacillales</taxon>
        <taxon>Thermoactinomycetaceae</taxon>
        <taxon>Marinithermofilum</taxon>
    </lineage>
</organism>
<feature type="compositionally biased region" description="Acidic residues" evidence="1">
    <location>
        <begin position="374"/>
        <end position="396"/>
    </location>
</feature>
<dbReference type="NCBIfam" id="NF012201">
    <property type="entry name" value="WIAG-tail"/>
    <property type="match status" value="1"/>
</dbReference>
<accession>A0A8J2VK73</accession>
<gene>
    <name evidence="2" type="ORF">GCM10011571_30760</name>
</gene>
<feature type="compositionally biased region" description="Acidic residues" evidence="1">
    <location>
        <begin position="323"/>
        <end position="336"/>
    </location>
</feature>
<feature type="compositionally biased region" description="Polar residues" evidence="1">
    <location>
        <begin position="180"/>
        <end position="189"/>
    </location>
</feature>